<dbReference type="AlphaFoldDB" id="A0A239KZH5"/>
<reference evidence="2" key="1">
    <citation type="submission" date="2017-06" db="EMBL/GenBank/DDBJ databases">
        <authorList>
            <person name="Varghese N."/>
            <person name="Submissions S."/>
        </authorList>
    </citation>
    <scope>NUCLEOTIDE SEQUENCE [LARGE SCALE GENOMIC DNA]</scope>
    <source>
        <strain evidence="2">NKM1</strain>
    </source>
</reference>
<evidence type="ECO:0000313" key="2">
    <source>
        <dbReference type="Proteomes" id="UP000198432"/>
    </source>
</evidence>
<evidence type="ECO:0008006" key="3">
    <source>
        <dbReference type="Google" id="ProtNLM"/>
    </source>
</evidence>
<dbReference type="EMBL" id="FZOQ01000033">
    <property type="protein sequence ID" value="SNT22889.1"/>
    <property type="molecule type" value="Genomic_DNA"/>
</dbReference>
<accession>A0A239KZH5</accession>
<dbReference type="Proteomes" id="UP000198432">
    <property type="component" value="Unassembled WGS sequence"/>
</dbReference>
<name>A0A239KZH5_9BACT</name>
<protein>
    <recommendedName>
        <fullName evidence="3">MetA-pathway of phenol degradation</fullName>
    </recommendedName>
</protein>
<organism evidence="1 2">
    <name type="scientific">Pontibacter ummariensis</name>
    <dbReference type="NCBI Taxonomy" id="1610492"/>
    <lineage>
        <taxon>Bacteria</taxon>
        <taxon>Pseudomonadati</taxon>
        <taxon>Bacteroidota</taxon>
        <taxon>Cytophagia</taxon>
        <taxon>Cytophagales</taxon>
        <taxon>Hymenobacteraceae</taxon>
        <taxon>Pontibacter</taxon>
    </lineage>
</organism>
<sequence length="370" mass="40313">MGIQAKMKTENSMKHLRTGQFILYFPDNKRIRHSTQLLLGLWRAGKQTLNQSLLSLSRYFRNQGVPGQAMVIVLVLASVTPAFSQKEIAAASRVEDKKKGNTPFLQANSVGDVLWTSSPNPGPFHLDGVLSLWTSDYFRARYGGVPADLDYLSYRLSLGVTYELLRNNTDQASLKALAVSVGINNYFTDSPVPDEDSWYTSDRYVGLAAAFSNAFHAGLTYTAYKNPYSQPGTLQDIALLLLYAPNNRLGSIQPQIKLVKAVGQSTGSLIQTQITPVFKLVDSLSLTLSVPISLGVGFNGYHGSGAAEGYYAELGILGSLPLDLKLPGRWILTAGTFVTLRDDSIVSATEKYDDAGHIVPTGLVTLSFAY</sequence>
<keyword evidence="2" id="KW-1185">Reference proteome</keyword>
<gene>
    <name evidence="1" type="ORF">SAMN06296052_1332</name>
</gene>
<proteinExistence type="predicted"/>
<evidence type="ECO:0000313" key="1">
    <source>
        <dbReference type="EMBL" id="SNT22889.1"/>
    </source>
</evidence>